<feature type="domain" description="KIB1-4 beta-propeller" evidence="1">
    <location>
        <begin position="78"/>
        <end position="332"/>
    </location>
</feature>
<dbReference type="InterPro" id="IPR005174">
    <property type="entry name" value="KIB1-4_b-propeller"/>
</dbReference>
<dbReference type="Pfam" id="PF03478">
    <property type="entry name" value="Beta-prop_KIB1-4"/>
    <property type="match status" value="1"/>
</dbReference>
<name>A0A368RPV3_SETIT</name>
<sequence length="375" mass="42326">MVWPRAKMASCSAPAYFPPELIPEVARWLTSLQDFFALRASCRAYRAALPLTPSNLASQAPLLLVYPDRDQATESSALYHLPLRRLLRFRLPRARQDSSSSFFSLGCRVVICDYMRDLNRRELRMVHLLTGEQTRLPSPAAAYPAFILSGDLIVNWGYFGDTIQSYRLGAADWSVASIREHYKYKCSCQCFKKNNKYKLDGMVCVNGTIYVLVSNSLLDSPVYHLAVVELSDDRNSAGLVVLGELHPGTLELPVDTELYVYLAECRGELILIVIMEDNPRVYRVFEWKSGEGEWVRITSLGGCALFFASEYFVGCLGPDHPGIRKDCIYVNEEGLWSEYSSVDGSFRQSDAVYPEGKLQETFTESSSVWVFPSMC</sequence>
<reference evidence="2" key="2">
    <citation type="submission" date="2015-07" db="EMBL/GenBank/DDBJ databases">
        <authorList>
            <person name="Noorani M."/>
        </authorList>
    </citation>
    <scope>NUCLEOTIDE SEQUENCE</scope>
    <source>
        <strain evidence="2">Yugu1</strain>
    </source>
</reference>
<evidence type="ECO:0000259" key="1">
    <source>
        <dbReference type="Pfam" id="PF03478"/>
    </source>
</evidence>
<dbReference type="PANTHER" id="PTHR33165">
    <property type="entry name" value="F-BOX DOMAIN CONTAINING PROTEIN-LIKE-RELATED"/>
    <property type="match status" value="1"/>
</dbReference>
<dbReference type="OrthoDB" id="681711at2759"/>
<accession>A0A368RPV3</accession>
<proteinExistence type="predicted"/>
<evidence type="ECO:0000313" key="2">
    <source>
        <dbReference type="EMBL" id="RCV32171.1"/>
    </source>
</evidence>
<gene>
    <name evidence="2" type="ORF">SETIT_6G236400v2</name>
</gene>
<reference evidence="2" key="1">
    <citation type="journal article" date="2012" name="Nat. Biotechnol.">
        <title>Reference genome sequence of the model plant Setaria.</title>
        <authorList>
            <person name="Bennetzen J.L."/>
            <person name="Schmutz J."/>
            <person name="Wang H."/>
            <person name="Percifield R."/>
            <person name="Hawkins J."/>
            <person name="Pontaroli A.C."/>
            <person name="Estep M."/>
            <person name="Feng L."/>
            <person name="Vaughn J.N."/>
            <person name="Grimwood J."/>
            <person name="Jenkins J."/>
            <person name="Barry K."/>
            <person name="Lindquist E."/>
            <person name="Hellsten U."/>
            <person name="Deshpande S."/>
            <person name="Wang X."/>
            <person name="Wu X."/>
            <person name="Mitros T."/>
            <person name="Triplett J."/>
            <person name="Yang X."/>
            <person name="Ye C.Y."/>
            <person name="Mauro-Herrera M."/>
            <person name="Wang L."/>
            <person name="Li P."/>
            <person name="Sharma M."/>
            <person name="Sharma R."/>
            <person name="Ronald P.C."/>
            <person name="Panaud O."/>
            <person name="Kellogg E.A."/>
            <person name="Brutnell T.P."/>
            <person name="Doust A.N."/>
            <person name="Tuskan G.A."/>
            <person name="Rokhsar D."/>
            <person name="Devos K.M."/>
        </authorList>
    </citation>
    <scope>NUCLEOTIDE SEQUENCE [LARGE SCALE GENOMIC DNA]</scope>
    <source>
        <strain evidence="2">Yugu1</strain>
    </source>
</reference>
<organism evidence="2">
    <name type="scientific">Setaria italica</name>
    <name type="common">Foxtail millet</name>
    <name type="synonym">Panicum italicum</name>
    <dbReference type="NCBI Taxonomy" id="4555"/>
    <lineage>
        <taxon>Eukaryota</taxon>
        <taxon>Viridiplantae</taxon>
        <taxon>Streptophyta</taxon>
        <taxon>Embryophyta</taxon>
        <taxon>Tracheophyta</taxon>
        <taxon>Spermatophyta</taxon>
        <taxon>Magnoliopsida</taxon>
        <taxon>Liliopsida</taxon>
        <taxon>Poales</taxon>
        <taxon>Poaceae</taxon>
        <taxon>PACMAD clade</taxon>
        <taxon>Panicoideae</taxon>
        <taxon>Panicodae</taxon>
        <taxon>Paniceae</taxon>
        <taxon>Cenchrinae</taxon>
        <taxon>Setaria</taxon>
    </lineage>
</organism>
<dbReference type="PANTHER" id="PTHR33165:SF52">
    <property type="entry name" value="F-BOX DOMAIN-CONTAINING PROTEIN"/>
    <property type="match status" value="1"/>
</dbReference>
<dbReference type="EMBL" id="CM003533">
    <property type="protein sequence ID" value="RCV32171.1"/>
    <property type="molecule type" value="Genomic_DNA"/>
</dbReference>
<dbReference type="STRING" id="4555.A0A368RPV3"/>
<dbReference type="AlphaFoldDB" id="A0A368RPV3"/>
<protein>
    <recommendedName>
        <fullName evidence="1">KIB1-4 beta-propeller domain-containing protein</fullName>
    </recommendedName>
</protein>